<keyword evidence="5" id="KW-0111">Calcium/phospholipid-binding</keyword>
<dbReference type="OrthoDB" id="37886at2759"/>
<dbReference type="AlphaFoldDB" id="A0A9P7GMY4"/>
<keyword evidence="3" id="KW-0106">Calcium</keyword>
<dbReference type="GO" id="GO:0005737">
    <property type="term" value="C:cytoplasm"/>
    <property type="evidence" value="ECO:0007669"/>
    <property type="project" value="TreeGrafter"/>
</dbReference>
<dbReference type="PROSITE" id="PS51897">
    <property type="entry name" value="ANNEXIN_2"/>
    <property type="match status" value="4"/>
</dbReference>
<dbReference type="InterPro" id="IPR018502">
    <property type="entry name" value="Annexin_repeat"/>
</dbReference>
<accession>A0A9P7GMY4</accession>
<dbReference type="SMART" id="SM00335">
    <property type="entry name" value="ANX"/>
    <property type="match status" value="4"/>
</dbReference>
<evidence type="ECO:0000256" key="3">
    <source>
        <dbReference type="ARBA" id="ARBA00022837"/>
    </source>
</evidence>
<feature type="compositionally biased region" description="Pro residues" evidence="6">
    <location>
        <begin position="258"/>
        <end position="278"/>
    </location>
</feature>
<keyword evidence="8" id="KW-1185">Reference proteome</keyword>
<dbReference type="GO" id="GO:0005509">
    <property type="term" value="F:calcium ion binding"/>
    <property type="evidence" value="ECO:0007669"/>
    <property type="project" value="InterPro"/>
</dbReference>
<sequence>MYAQPLYDSPPSYSPASSSSTSPSTSPSAPSTFYPNPYDTGSQPPSRQPTLGGADDSTDVDADETDTLRTVMLAALALAREAVRLDSGDESRAALDKYVASTELLREALERMQRGESHGPGAGAGGDEGQGTGTGKGKGHPHWEEAKIKSIMPGAPIGLPTGPPPINRASHPGYNPGPGYGSNYPPPPMPPRSPVSPHAPGYQPSYLPQPALFGQPQFHPPSGPPPPLQPQPQSGYYPPPMGPPPPLSPSHTQSSYYAPPPGPPPGHAGASYPPPPPMNQYGNGPQYGGAPQGNALMYLGAPVSDPLAPPGAQAPMVPGYDPGADAEAVRRAVKGFGTDEGLLIATLVPLSAPKMAAVAQRYMSMTGKNIVDVLDSETSGYFKMGLHGLSLGPLGWDVELIRGAIAGIGSTKEQVLTELLLARPAAELRLLATAYRQRYGRDLLQDVRGDLSGKTERMFVMALNANPPPEWAPVDHAAVARDVEALYKAGEGKVGTDEMVFCDVLINRSQAHLSAVIELYGRQHRSLYRVVKKEFSGHMRDGLLFIVAGAKPKRDKTGAWRDAKLIDKAMVGFGTRDEDLVRRIIRAHWDPARMDAVRRAYQARTKKALEGRVAGETSGAYKKLMVAVVGSSVR</sequence>
<dbReference type="InterPro" id="IPR037104">
    <property type="entry name" value="Annexin_sf"/>
</dbReference>
<dbReference type="PRINTS" id="PR00196">
    <property type="entry name" value="ANNEXIN"/>
</dbReference>
<dbReference type="PANTHER" id="PTHR10502:SF102">
    <property type="entry name" value="ANNEXIN B11"/>
    <property type="match status" value="1"/>
</dbReference>
<dbReference type="FunFam" id="1.10.220.10:FF:000002">
    <property type="entry name" value="Annexin"/>
    <property type="match status" value="1"/>
</dbReference>
<reference evidence="7" key="2">
    <citation type="submission" date="2021-10" db="EMBL/GenBank/DDBJ databases">
        <title>Phylogenomics reveals ancestral predisposition of the termite-cultivated fungus Termitomyces towards a domesticated lifestyle.</title>
        <authorList>
            <person name="Auxier B."/>
            <person name="Grum-Grzhimaylo A."/>
            <person name="Cardenas M.E."/>
            <person name="Lodge J.D."/>
            <person name="Laessoe T."/>
            <person name="Pedersen O."/>
            <person name="Smith M.E."/>
            <person name="Kuyper T.W."/>
            <person name="Franco-Molano E.A."/>
            <person name="Baroni T.J."/>
            <person name="Aanen D.K."/>
        </authorList>
    </citation>
    <scope>NUCLEOTIDE SEQUENCE</scope>
    <source>
        <strain evidence="7">D49</strain>
    </source>
</reference>
<dbReference type="SUPFAM" id="SSF47874">
    <property type="entry name" value="Annexin"/>
    <property type="match status" value="1"/>
</dbReference>
<reference evidence="7" key="1">
    <citation type="submission" date="2021-02" db="EMBL/GenBank/DDBJ databases">
        <authorList>
            <person name="Nieuwenhuis M."/>
            <person name="Van De Peppel L.J.J."/>
        </authorList>
    </citation>
    <scope>NUCLEOTIDE SEQUENCE</scope>
    <source>
        <strain evidence="7">D49</strain>
    </source>
</reference>
<evidence type="ECO:0000313" key="7">
    <source>
        <dbReference type="EMBL" id="KAG5651468.1"/>
    </source>
</evidence>
<evidence type="ECO:0000256" key="6">
    <source>
        <dbReference type="SAM" id="MobiDB-lite"/>
    </source>
</evidence>
<feature type="compositionally biased region" description="Pro residues" evidence="6">
    <location>
        <begin position="184"/>
        <end position="194"/>
    </location>
</feature>
<feature type="compositionally biased region" description="Pro residues" evidence="6">
    <location>
        <begin position="218"/>
        <end position="230"/>
    </location>
</feature>
<protein>
    <recommendedName>
        <fullName evidence="9">Annexin</fullName>
    </recommendedName>
</protein>
<gene>
    <name evidence="7" type="ORF">H0H81_008553</name>
</gene>
<feature type="compositionally biased region" description="Low complexity" evidence="6">
    <location>
        <begin position="9"/>
        <end position="32"/>
    </location>
</feature>
<keyword evidence="2" id="KW-0677">Repeat</keyword>
<name>A0A9P7GMY4_9AGAR</name>
<proteinExistence type="inferred from homology"/>
<dbReference type="GO" id="GO:0012506">
    <property type="term" value="C:vesicle membrane"/>
    <property type="evidence" value="ECO:0007669"/>
    <property type="project" value="TreeGrafter"/>
</dbReference>
<evidence type="ECO:0000256" key="2">
    <source>
        <dbReference type="ARBA" id="ARBA00022737"/>
    </source>
</evidence>
<evidence type="ECO:0000313" key="8">
    <source>
        <dbReference type="Proteomes" id="UP000717328"/>
    </source>
</evidence>
<comment type="caution">
    <text evidence="7">The sequence shown here is derived from an EMBL/GenBank/DDBJ whole genome shotgun (WGS) entry which is preliminary data.</text>
</comment>
<comment type="similarity">
    <text evidence="1">Belongs to the annexin family.</text>
</comment>
<feature type="compositionally biased region" description="Acidic residues" evidence="6">
    <location>
        <begin position="56"/>
        <end position="65"/>
    </location>
</feature>
<evidence type="ECO:0008006" key="9">
    <source>
        <dbReference type="Google" id="ProtNLM"/>
    </source>
</evidence>
<feature type="compositionally biased region" description="Gly residues" evidence="6">
    <location>
        <begin position="118"/>
        <end position="136"/>
    </location>
</feature>
<dbReference type="GO" id="GO:0005886">
    <property type="term" value="C:plasma membrane"/>
    <property type="evidence" value="ECO:0007669"/>
    <property type="project" value="TreeGrafter"/>
</dbReference>
<dbReference type="GO" id="GO:0005544">
    <property type="term" value="F:calcium-dependent phospholipid binding"/>
    <property type="evidence" value="ECO:0007669"/>
    <property type="project" value="UniProtKB-KW"/>
</dbReference>
<feature type="region of interest" description="Disordered" evidence="6">
    <location>
        <begin position="1"/>
        <end position="65"/>
    </location>
</feature>
<feature type="compositionally biased region" description="Polar residues" evidence="6">
    <location>
        <begin position="39"/>
        <end position="49"/>
    </location>
</feature>
<dbReference type="Proteomes" id="UP000717328">
    <property type="component" value="Unassembled WGS sequence"/>
</dbReference>
<evidence type="ECO:0000256" key="5">
    <source>
        <dbReference type="ARBA" id="ARBA00023302"/>
    </source>
</evidence>
<organism evidence="7 8">
    <name type="scientific">Sphagnurus paluster</name>
    <dbReference type="NCBI Taxonomy" id="117069"/>
    <lineage>
        <taxon>Eukaryota</taxon>
        <taxon>Fungi</taxon>
        <taxon>Dikarya</taxon>
        <taxon>Basidiomycota</taxon>
        <taxon>Agaricomycotina</taxon>
        <taxon>Agaricomycetes</taxon>
        <taxon>Agaricomycetidae</taxon>
        <taxon>Agaricales</taxon>
        <taxon>Tricholomatineae</taxon>
        <taxon>Lyophyllaceae</taxon>
        <taxon>Sphagnurus</taxon>
    </lineage>
</organism>
<dbReference type="PANTHER" id="PTHR10502">
    <property type="entry name" value="ANNEXIN"/>
    <property type="match status" value="1"/>
</dbReference>
<dbReference type="EMBL" id="JABCKI010000239">
    <property type="protein sequence ID" value="KAG5651468.1"/>
    <property type="molecule type" value="Genomic_DNA"/>
</dbReference>
<dbReference type="Gene3D" id="1.10.220.10">
    <property type="entry name" value="Annexin"/>
    <property type="match status" value="4"/>
</dbReference>
<dbReference type="GO" id="GO:0001786">
    <property type="term" value="F:phosphatidylserine binding"/>
    <property type="evidence" value="ECO:0007669"/>
    <property type="project" value="TreeGrafter"/>
</dbReference>
<dbReference type="InterPro" id="IPR001464">
    <property type="entry name" value="Annexin"/>
</dbReference>
<evidence type="ECO:0000256" key="4">
    <source>
        <dbReference type="ARBA" id="ARBA00023216"/>
    </source>
</evidence>
<feature type="region of interest" description="Disordered" evidence="6">
    <location>
        <begin position="109"/>
        <end position="289"/>
    </location>
</feature>
<dbReference type="GO" id="GO:0005634">
    <property type="term" value="C:nucleus"/>
    <property type="evidence" value="ECO:0007669"/>
    <property type="project" value="TreeGrafter"/>
</dbReference>
<feature type="compositionally biased region" description="Pro residues" evidence="6">
    <location>
        <begin position="237"/>
        <end position="248"/>
    </location>
</feature>
<keyword evidence="4" id="KW-0041">Annexin</keyword>
<dbReference type="Pfam" id="PF00191">
    <property type="entry name" value="Annexin"/>
    <property type="match status" value="4"/>
</dbReference>
<evidence type="ECO:0000256" key="1">
    <source>
        <dbReference type="ARBA" id="ARBA00007831"/>
    </source>
</evidence>